<comment type="caution">
    <text evidence="3">The sequence shown here is derived from an EMBL/GenBank/DDBJ whole genome shotgun (WGS) entry which is preliminary data.</text>
</comment>
<feature type="region of interest" description="Disordered" evidence="1">
    <location>
        <begin position="88"/>
        <end position="110"/>
    </location>
</feature>
<keyword evidence="4" id="KW-1185">Reference proteome</keyword>
<evidence type="ECO:0000313" key="3">
    <source>
        <dbReference type="EMBL" id="KAK2158516.1"/>
    </source>
</evidence>
<feature type="transmembrane region" description="Helical" evidence="2">
    <location>
        <begin position="12"/>
        <end position="35"/>
    </location>
</feature>
<keyword evidence="2" id="KW-0472">Membrane</keyword>
<reference evidence="3" key="1">
    <citation type="journal article" date="2023" name="Mol. Biol. Evol.">
        <title>Third-Generation Sequencing Reveals the Adaptive Role of the Epigenome in Three Deep-Sea Polychaetes.</title>
        <authorList>
            <person name="Perez M."/>
            <person name="Aroh O."/>
            <person name="Sun Y."/>
            <person name="Lan Y."/>
            <person name="Juniper S.K."/>
            <person name="Young C.R."/>
            <person name="Angers B."/>
            <person name="Qian P.Y."/>
        </authorList>
    </citation>
    <scope>NUCLEOTIDE SEQUENCE</scope>
    <source>
        <strain evidence="3">P08H-3</strain>
    </source>
</reference>
<dbReference type="EMBL" id="JAODUP010000168">
    <property type="protein sequence ID" value="KAK2158516.1"/>
    <property type="molecule type" value="Genomic_DNA"/>
</dbReference>
<evidence type="ECO:0008006" key="5">
    <source>
        <dbReference type="Google" id="ProtNLM"/>
    </source>
</evidence>
<dbReference type="AlphaFoldDB" id="A0AAD9N837"/>
<sequence length="110" mass="11666">MVEIKNNPGKKATLLLGCVTLVVFVLLVCVILFSYSNGVPIQKAFTVSSKLPVSVTGSQLWRLIRNTFNKTDVDTSGGISGSEWVMRIGGGGGDGDGGRSNTSYQLAKSR</sequence>
<keyword evidence="2" id="KW-1133">Transmembrane helix</keyword>
<evidence type="ECO:0000313" key="4">
    <source>
        <dbReference type="Proteomes" id="UP001208570"/>
    </source>
</evidence>
<accession>A0AAD9N837</accession>
<evidence type="ECO:0000256" key="1">
    <source>
        <dbReference type="SAM" id="MobiDB-lite"/>
    </source>
</evidence>
<feature type="compositionally biased region" description="Polar residues" evidence="1">
    <location>
        <begin position="99"/>
        <end position="110"/>
    </location>
</feature>
<evidence type="ECO:0000256" key="2">
    <source>
        <dbReference type="SAM" id="Phobius"/>
    </source>
</evidence>
<organism evidence="3 4">
    <name type="scientific">Paralvinella palmiformis</name>
    <dbReference type="NCBI Taxonomy" id="53620"/>
    <lineage>
        <taxon>Eukaryota</taxon>
        <taxon>Metazoa</taxon>
        <taxon>Spiralia</taxon>
        <taxon>Lophotrochozoa</taxon>
        <taxon>Annelida</taxon>
        <taxon>Polychaeta</taxon>
        <taxon>Sedentaria</taxon>
        <taxon>Canalipalpata</taxon>
        <taxon>Terebellida</taxon>
        <taxon>Terebelliformia</taxon>
        <taxon>Alvinellidae</taxon>
        <taxon>Paralvinella</taxon>
    </lineage>
</organism>
<dbReference type="Proteomes" id="UP001208570">
    <property type="component" value="Unassembled WGS sequence"/>
</dbReference>
<proteinExistence type="predicted"/>
<keyword evidence="2" id="KW-0812">Transmembrane</keyword>
<name>A0AAD9N837_9ANNE</name>
<protein>
    <recommendedName>
        <fullName evidence="5">EF-hand domain-containing protein</fullName>
    </recommendedName>
</protein>
<gene>
    <name evidence="3" type="ORF">LSH36_168g03067</name>
</gene>